<evidence type="ECO:0000313" key="4">
    <source>
        <dbReference type="Proteomes" id="UP001446871"/>
    </source>
</evidence>
<keyword evidence="4" id="KW-1185">Reference proteome</keyword>
<dbReference type="EMBL" id="JAQQWM010000007">
    <property type="protein sequence ID" value="KAK8057510.1"/>
    <property type="molecule type" value="Genomic_DNA"/>
</dbReference>
<accession>A0ABR1UF46</accession>
<dbReference type="InterPro" id="IPR021765">
    <property type="entry name" value="UstYa-like"/>
</dbReference>
<comment type="similarity">
    <text evidence="1">Belongs to the ustYa family.</text>
</comment>
<organism evidence="3 4">
    <name type="scientific">Apiospora saccharicola</name>
    <dbReference type="NCBI Taxonomy" id="335842"/>
    <lineage>
        <taxon>Eukaryota</taxon>
        <taxon>Fungi</taxon>
        <taxon>Dikarya</taxon>
        <taxon>Ascomycota</taxon>
        <taxon>Pezizomycotina</taxon>
        <taxon>Sordariomycetes</taxon>
        <taxon>Xylariomycetidae</taxon>
        <taxon>Amphisphaeriales</taxon>
        <taxon>Apiosporaceae</taxon>
        <taxon>Apiospora</taxon>
    </lineage>
</organism>
<sequence>MKASPVTGWFKRASYVPLKDEAAESYHDSDSTCSSSEGLIGGVHGKSPNSRKHIFPLVHTCIIAIYTAVYLILLRRGVIAARSYQHKVWSPAYEAVEKIPQEYQGQLRIVSPYQGPPSPEVDQAWKELLQYSNIRVSGEDLRKVNKTSIPMPGEEDSYWVELSVVHELHCIKRLRQYWFKDYYFPNITDEERRLNWLHNDHCLEILRQSVMCHADVSMITMTWEPTSVFPAADFQNVHECTNWDKLYEWQKERSRDLMAPGVLVHPYLASII</sequence>
<evidence type="ECO:0000256" key="2">
    <source>
        <dbReference type="SAM" id="Phobius"/>
    </source>
</evidence>
<keyword evidence="2" id="KW-1133">Transmembrane helix</keyword>
<comment type="caution">
    <text evidence="3">The sequence shown here is derived from an EMBL/GenBank/DDBJ whole genome shotgun (WGS) entry which is preliminary data.</text>
</comment>
<dbReference type="Pfam" id="PF11807">
    <property type="entry name" value="UstYa"/>
    <property type="match status" value="1"/>
</dbReference>
<reference evidence="3 4" key="1">
    <citation type="submission" date="2023-01" db="EMBL/GenBank/DDBJ databases">
        <title>Analysis of 21 Apiospora genomes using comparative genomics revels a genus with tremendous synthesis potential of carbohydrate active enzymes and secondary metabolites.</title>
        <authorList>
            <person name="Sorensen T."/>
        </authorList>
    </citation>
    <scope>NUCLEOTIDE SEQUENCE [LARGE SCALE GENOMIC DNA]</scope>
    <source>
        <strain evidence="3 4">CBS 83171</strain>
    </source>
</reference>
<keyword evidence="2" id="KW-0812">Transmembrane</keyword>
<proteinExistence type="inferred from homology"/>
<dbReference type="PANTHER" id="PTHR33365:SF7">
    <property type="entry name" value="TAT PATHWAY SIGNAL SEQUENCE"/>
    <property type="match status" value="1"/>
</dbReference>
<evidence type="ECO:0000313" key="3">
    <source>
        <dbReference type="EMBL" id="KAK8057510.1"/>
    </source>
</evidence>
<gene>
    <name evidence="3" type="ORF">PG996_011447</name>
</gene>
<evidence type="ECO:0000256" key="1">
    <source>
        <dbReference type="ARBA" id="ARBA00035112"/>
    </source>
</evidence>
<dbReference type="Proteomes" id="UP001446871">
    <property type="component" value="Unassembled WGS sequence"/>
</dbReference>
<feature type="transmembrane region" description="Helical" evidence="2">
    <location>
        <begin position="54"/>
        <end position="74"/>
    </location>
</feature>
<dbReference type="PANTHER" id="PTHR33365">
    <property type="entry name" value="YALI0B05434P"/>
    <property type="match status" value="1"/>
</dbReference>
<name>A0ABR1UF46_9PEZI</name>
<protein>
    <recommendedName>
        <fullName evidence="5">Tat pathway signal sequence protein</fullName>
    </recommendedName>
</protein>
<evidence type="ECO:0008006" key="5">
    <source>
        <dbReference type="Google" id="ProtNLM"/>
    </source>
</evidence>
<keyword evidence="2" id="KW-0472">Membrane</keyword>